<reference evidence="2" key="1">
    <citation type="submission" date="2009-10" db="EMBL/GenBank/DDBJ databases">
        <title>Diversity of trophic interactions inside an arsenic-rich microbial ecosystem.</title>
        <authorList>
            <person name="Bertin P.N."/>
            <person name="Heinrich-Salmeron A."/>
            <person name="Pelletier E."/>
            <person name="Goulhen-Chollet F."/>
            <person name="Arsene-Ploetze F."/>
            <person name="Gallien S."/>
            <person name="Calteau A."/>
            <person name="Vallenet D."/>
            <person name="Casiot C."/>
            <person name="Chane-Woon-Ming B."/>
            <person name="Giloteaux L."/>
            <person name="Barakat M."/>
            <person name="Bonnefoy V."/>
            <person name="Bruneel O."/>
            <person name="Chandler M."/>
            <person name="Cleiss J."/>
            <person name="Duran R."/>
            <person name="Elbaz-Poulichet F."/>
            <person name="Fonknechten N."/>
            <person name="Lauga B."/>
            <person name="Mornico D."/>
            <person name="Ortet P."/>
            <person name="Schaeffer C."/>
            <person name="Siguier P."/>
            <person name="Alexander Thil Smith A."/>
            <person name="Van Dorsselaer A."/>
            <person name="Weissenbach J."/>
            <person name="Medigue C."/>
            <person name="Le Paslier D."/>
        </authorList>
    </citation>
    <scope>NUCLEOTIDE SEQUENCE</scope>
</reference>
<comment type="caution">
    <text evidence="2">The sequence shown here is derived from an EMBL/GenBank/DDBJ whole genome shotgun (WGS) entry which is preliminary data.</text>
</comment>
<dbReference type="SUPFAM" id="SSF54637">
    <property type="entry name" value="Thioesterase/thiol ester dehydrase-isomerase"/>
    <property type="match status" value="1"/>
</dbReference>
<protein>
    <submittedName>
        <fullName evidence="2">Uncharacterized protein</fullName>
    </submittedName>
</protein>
<proteinExistence type="predicted"/>
<feature type="compositionally biased region" description="Basic residues" evidence="1">
    <location>
        <begin position="108"/>
        <end position="119"/>
    </location>
</feature>
<dbReference type="AlphaFoldDB" id="E6PRE7"/>
<name>E6PRE7_9ZZZZ</name>
<accession>E6PRE7</accession>
<dbReference type="InterPro" id="IPR029069">
    <property type="entry name" value="HotDog_dom_sf"/>
</dbReference>
<dbReference type="EMBL" id="CABM01000043">
    <property type="protein sequence ID" value="CBH97502.1"/>
    <property type="molecule type" value="Genomic_DNA"/>
</dbReference>
<evidence type="ECO:0000313" key="2">
    <source>
        <dbReference type="EMBL" id="CBH97502.1"/>
    </source>
</evidence>
<gene>
    <name evidence="2" type="ORF">CARN2_2974</name>
</gene>
<sequence>MTTVAFIDEGMKRMEQAVAKPLGIDRVRFVAPVRTGSRIRGVFSLVALEQQAANRFQMRLAVTVEIEGEVKPALVADWQTVLFMVQDRQSLPRTRSQVGRPAPLIKLQRSRTRRSRARR</sequence>
<organism evidence="2">
    <name type="scientific">mine drainage metagenome</name>
    <dbReference type="NCBI Taxonomy" id="410659"/>
    <lineage>
        <taxon>unclassified sequences</taxon>
        <taxon>metagenomes</taxon>
        <taxon>ecological metagenomes</taxon>
    </lineage>
</organism>
<dbReference type="Gene3D" id="3.10.129.10">
    <property type="entry name" value="Hotdog Thioesterase"/>
    <property type="match status" value="1"/>
</dbReference>
<feature type="region of interest" description="Disordered" evidence="1">
    <location>
        <begin position="90"/>
        <end position="119"/>
    </location>
</feature>
<evidence type="ECO:0000256" key="1">
    <source>
        <dbReference type="SAM" id="MobiDB-lite"/>
    </source>
</evidence>